<evidence type="ECO:0000259" key="14">
    <source>
        <dbReference type="PROSITE" id="PS50089"/>
    </source>
</evidence>
<dbReference type="AlphaFoldDB" id="F0ZZF3"/>
<protein>
    <recommendedName>
        <fullName evidence="5">RCR-type E3 ubiquitin transferase</fullName>
        <ecNumber evidence="5">2.3.2.33</ecNumber>
    </recommendedName>
</protein>
<dbReference type="RefSeq" id="XP_003292796.1">
    <property type="nucleotide sequence ID" value="XM_003292748.1"/>
</dbReference>
<dbReference type="GeneID" id="10508906"/>
<keyword evidence="6" id="KW-0808">Transferase</keyword>
<evidence type="ECO:0000313" key="16">
    <source>
        <dbReference type="Proteomes" id="UP000001064"/>
    </source>
</evidence>
<dbReference type="FunFam" id="3.30.40.10:FF:000078">
    <property type="entry name" value="E3 ubiquitin-protein ligase MYCBP2 isoform X1"/>
    <property type="match status" value="1"/>
</dbReference>
<dbReference type="EMBL" id="GL871309">
    <property type="protein sequence ID" value="EGC30671.1"/>
    <property type="molecule type" value="Genomic_DNA"/>
</dbReference>
<sequence>MCMICWTEGLTEAPSIQLDCGHIFHQDCTKNLLEARWSGSRISFGFAQCPICKIPISHKSLKPITDVIDNIREEIIRKGKVRVEYHNMNNDPSLLPGGRYENRIEDFIMDHFSYYLCFKCKQPYFGGTNQCVAGAAAQNFNPEELICGGCSSGDNPSSICPKHGKDYLEFKCRYCCSVAIWFCFGTTHFCESCHNNHTTLSDKKKHPQCPVGPGGIELSGDVCPLKVDHPPTGKEFALGCGICRESF</sequence>
<dbReference type="STRING" id="5786.F0ZZF3"/>
<dbReference type="VEuPathDB" id="AmoebaDB:DICPUDRAFT_41102"/>
<dbReference type="PANTHER" id="PTHR45943:SF1">
    <property type="entry name" value="E3 UBIQUITIN-PROTEIN LIGASE MYCBP2"/>
    <property type="match status" value="1"/>
</dbReference>
<evidence type="ECO:0000256" key="10">
    <source>
        <dbReference type="ARBA" id="ARBA00022786"/>
    </source>
</evidence>
<comment type="pathway">
    <text evidence="3">Protein modification; protein ubiquitination.</text>
</comment>
<dbReference type="InterPro" id="IPR013083">
    <property type="entry name" value="Znf_RING/FYVE/PHD"/>
</dbReference>
<evidence type="ECO:0000256" key="8">
    <source>
        <dbReference type="ARBA" id="ARBA00022737"/>
    </source>
</evidence>
<dbReference type="CDD" id="cd16463">
    <property type="entry name" value="RING-H2_PHR"/>
    <property type="match status" value="1"/>
</dbReference>
<evidence type="ECO:0000256" key="11">
    <source>
        <dbReference type="ARBA" id="ARBA00022833"/>
    </source>
</evidence>
<keyword evidence="9 13" id="KW-0863">Zinc-finger</keyword>
<dbReference type="EC" id="2.3.2.33" evidence="5"/>
<evidence type="ECO:0000256" key="12">
    <source>
        <dbReference type="ARBA" id="ARBA00023273"/>
    </source>
</evidence>
<accession>F0ZZF3</accession>
<dbReference type="Pfam" id="PF13639">
    <property type="entry name" value="zf-RING_2"/>
    <property type="match status" value="1"/>
</dbReference>
<dbReference type="eggNOG" id="KOG1428">
    <property type="taxonomic scope" value="Eukaryota"/>
</dbReference>
<dbReference type="SMART" id="SM00184">
    <property type="entry name" value="RING"/>
    <property type="match status" value="1"/>
</dbReference>
<dbReference type="Gene3D" id="3.30.40.10">
    <property type="entry name" value="Zinc/RING finger domain, C3HC4 (zinc finger)"/>
    <property type="match status" value="1"/>
</dbReference>
<gene>
    <name evidence="15" type="ORF">DICPUDRAFT_41102</name>
</gene>
<keyword evidence="7" id="KW-0479">Metal-binding</keyword>
<keyword evidence="16" id="KW-1185">Reference proteome</keyword>
<dbReference type="InParanoid" id="F0ZZF3"/>
<dbReference type="SUPFAM" id="SSF57850">
    <property type="entry name" value="RING/U-box"/>
    <property type="match status" value="1"/>
</dbReference>
<proteinExistence type="inferred from homology"/>
<evidence type="ECO:0000256" key="7">
    <source>
        <dbReference type="ARBA" id="ARBA00022723"/>
    </source>
</evidence>
<dbReference type="OrthoDB" id="6050183at2759"/>
<evidence type="ECO:0000256" key="2">
    <source>
        <dbReference type="ARBA" id="ARBA00004489"/>
    </source>
</evidence>
<dbReference type="GO" id="GO:0008270">
    <property type="term" value="F:zinc ion binding"/>
    <property type="evidence" value="ECO:0007669"/>
    <property type="project" value="UniProtKB-KW"/>
</dbReference>
<comment type="subcellular location">
    <subcellularLocation>
        <location evidence="2">Cell projection</location>
        <location evidence="2">Axon</location>
    </subcellularLocation>
</comment>
<feature type="domain" description="RING-type" evidence="14">
    <location>
        <begin position="2"/>
        <end position="53"/>
    </location>
</feature>
<comment type="similarity">
    <text evidence="4">Belongs to the RING-Cys relay (RCR) family.</text>
</comment>
<dbReference type="KEGG" id="dpp:DICPUDRAFT_41102"/>
<evidence type="ECO:0000256" key="6">
    <source>
        <dbReference type="ARBA" id="ARBA00022679"/>
    </source>
</evidence>
<keyword evidence="11" id="KW-0862">Zinc</keyword>
<evidence type="ECO:0000313" key="15">
    <source>
        <dbReference type="EMBL" id="EGC30671.1"/>
    </source>
</evidence>
<evidence type="ECO:0000256" key="4">
    <source>
        <dbReference type="ARBA" id="ARBA00005415"/>
    </source>
</evidence>
<keyword evidence="12" id="KW-0966">Cell projection</keyword>
<dbReference type="GO" id="GO:0061630">
    <property type="term" value="F:ubiquitin protein ligase activity"/>
    <property type="evidence" value="ECO:0007669"/>
    <property type="project" value="UniProtKB-EC"/>
</dbReference>
<dbReference type="Proteomes" id="UP000001064">
    <property type="component" value="Unassembled WGS sequence"/>
</dbReference>
<dbReference type="InterPro" id="IPR001841">
    <property type="entry name" value="Znf_RING"/>
</dbReference>
<dbReference type="PANTHER" id="PTHR45943">
    <property type="entry name" value="E3 UBIQUITIN-PROTEIN LIGASE MYCBP2"/>
    <property type="match status" value="1"/>
</dbReference>
<evidence type="ECO:0000256" key="1">
    <source>
        <dbReference type="ARBA" id="ARBA00000333"/>
    </source>
</evidence>
<evidence type="ECO:0000256" key="3">
    <source>
        <dbReference type="ARBA" id="ARBA00004906"/>
    </source>
</evidence>
<name>F0ZZF3_DICPU</name>
<evidence type="ECO:0000256" key="9">
    <source>
        <dbReference type="ARBA" id="ARBA00022771"/>
    </source>
</evidence>
<dbReference type="OMA" id="NACHEDY"/>
<comment type="catalytic activity">
    <reaction evidence="1">
        <text>[E2 ubiquitin-conjugating enzyme]-S-ubiquitinyl-L-cysteine + [acceptor protein]-L-threonine = [E2 ubiquitin-conjugating enzyme]-L-cysteine + [acceptor protein]-3-O-ubiquitinyl-L-threonine.</text>
        <dbReference type="EC" id="2.3.2.33"/>
    </reaction>
</comment>
<organism evidence="15 16">
    <name type="scientific">Dictyostelium purpureum</name>
    <name type="common">Slime mold</name>
    <dbReference type="NCBI Taxonomy" id="5786"/>
    <lineage>
        <taxon>Eukaryota</taxon>
        <taxon>Amoebozoa</taxon>
        <taxon>Evosea</taxon>
        <taxon>Eumycetozoa</taxon>
        <taxon>Dictyostelia</taxon>
        <taxon>Dictyosteliales</taxon>
        <taxon>Dictyosteliaceae</taxon>
        <taxon>Dictyostelium</taxon>
    </lineage>
</organism>
<keyword evidence="10" id="KW-0833">Ubl conjugation pathway</keyword>
<reference evidence="16" key="1">
    <citation type="journal article" date="2011" name="Genome Biol.">
        <title>Comparative genomics of the social amoebae Dictyostelium discoideum and Dictyostelium purpureum.</title>
        <authorList>
            <consortium name="US DOE Joint Genome Institute (JGI-PGF)"/>
            <person name="Sucgang R."/>
            <person name="Kuo A."/>
            <person name="Tian X."/>
            <person name="Salerno W."/>
            <person name="Parikh A."/>
            <person name="Feasley C.L."/>
            <person name="Dalin E."/>
            <person name="Tu H."/>
            <person name="Huang E."/>
            <person name="Barry K."/>
            <person name="Lindquist E."/>
            <person name="Shapiro H."/>
            <person name="Bruce D."/>
            <person name="Schmutz J."/>
            <person name="Salamov A."/>
            <person name="Fey P."/>
            <person name="Gaudet P."/>
            <person name="Anjard C."/>
            <person name="Babu M.M."/>
            <person name="Basu S."/>
            <person name="Bushmanova Y."/>
            <person name="van der Wel H."/>
            <person name="Katoh-Kurasawa M."/>
            <person name="Dinh C."/>
            <person name="Coutinho P.M."/>
            <person name="Saito T."/>
            <person name="Elias M."/>
            <person name="Schaap P."/>
            <person name="Kay R.R."/>
            <person name="Henrissat B."/>
            <person name="Eichinger L."/>
            <person name="Rivero F."/>
            <person name="Putnam N.H."/>
            <person name="West C.M."/>
            <person name="Loomis W.F."/>
            <person name="Chisholm R.L."/>
            <person name="Shaulsky G."/>
            <person name="Strassmann J.E."/>
            <person name="Queller D.C."/>
            <person name="Kuspa A."/>
            <person name="Grigoriev I.V."/>
        </authorList>
    </citation>
    <scope>NUCLEOTIDE SEQUENCE [LARGE SCALE GENOMIC DNA]</scope>
    <source>
        <strain evidence="16">QSDP1</strain>
    </source>
</reference>
<evidence type="ECO:0000256" key="5">
    <source>
        <dbReference type="ARBA" id="ARBA00012249"/>
    </source>
</evidence>
<dbReference type="PROSITE" id="PS50089">
    <property type="entry name" value="ZF_RING_2"/>
    <property type="match status" value="1"/>
</dbReference>
<keyword evidence="8" id="KW-0677">Repeat</keyword>
<evidence type="ECO:0000256" key="13">
    <source>
        <dbReference type="PROSITE-ProRule" id="PRU00175"/>
    </source>
</evidence>